<feature type="domain" description="MAM" evidence="2">
    <location>
        <begin position="84"/>
        <end position="276"/>
    </location>
</feature>
<keyword evidence="4" id="KW-1185">Reference proteome</keyword>
<dbReference type="PANTHER" id="PTHR23282">
    <property type="entry name" value="APICAL ENDOSOMAL GLYCOPROTEIN PRECURSOR"/>
    <property type="match status" value="1"/>
</dbReference>
<dbReference type="Proteomes" id="UP000494040">
    <property type="component" value="Unassembled WGS sequence"/>
</dbReference>
<dbReference type="PANTHER" id="PTHR23282:SF101">
    <property type="entry name" value="MAM DOMAIN-CONTAINING PROTEIN"/>
    <property type="match status" value="1"/>
</dbReference>
<feature type="domain" description="MAM" evidence="2">
    <location>
        <begin position="276"/>
        <end position="442"/>
    </location>
</feature>
<feature type="domain" description="MAM" evidence="2">
    <location>
        <begin position="634"/>
        <end position="799"/>
    </location>
</feature>
<evidence type="ECO:0000259" key="2">
    <source>
        <dbReference type="PROSITE" id="PS50060"/>
    </source>
</evidence>
<reference evidence="3" key="1">
    <citation type="submission" date="2022-01" db="UniProtKB">
        <authorList>
            <consortium name="EnsemblMetazoa"/>
        </authorList>
    </citation>
    <scope>IDENTIFICATION</scope>
</reference>
<sequence length="824" mass="90794">MNTLDQGMVLNKSKFSCYCHDWHSSLQWEAGTRRMNSAFTGSFLAFLVIVTTIQQVDLTSLHTNITWHATTLPKIRIRRQDTSELCDFGTDTELGLCEWSNRNGSALRWELGAGTLSNWLGGPTRDASGIEDADKGGYAFFETSLLAAPVLRVDDITIREGQNAYLESPVLGSTGAEGKCISFSFSIDGLSASGLRVVLQPVGKDGRPESFFRVLWGSKDPTNKMWMNAEVLYTYNKNHQIVFEGVAKDLPDPYRKYRGYVAVDNIILKTGGECKGHCTFEGGFCGWLNEENDDFDWSLGRGSRNPSTGPATDRSSFIYGGMEGGYTYIDSSYPRRPGDVARLSSAEFEPTSPDTPLCLRFWTHMFGNGVGSLSILISDTRERQDREIWSLSGEAGNAWYQAEVSVSSQNAFKIVLLGKIGKNNLGDIAIDDISLTPGSCPTAPQIAAPGSGDCTFEVDECGWSNVVSRERLDDIDWERSSGQSVRTTARDHTLGTEKGYLMTLARSTVQRPGNRAWFTSRDLKPASGPRCLSFWFIMNEPFIDNSGPSLGALTIYTKKGIENDSPMKPVWRLYNHQGPEWQYAQAPIAEPNDLILIEGIWGSSRSNGFIAFDDITFFGGSCSTLPTGAMVRSAECRFERDMCGWSNGTEKSSASWRLATSARRPANLADKTFGSPDGYIYYDLFNQILGSNMVRLVSPAIAGGEEQQLCLSFWYAAFGAGDSALMQVIRQDNGSSNSQDVEKIWSLEVKNMDTTRPLWLPAQVTVDSSTDFHIVLEGQATNGGFAVDDISFTPGACPTRPEKAEIKSQELQNAPFRNQKGSIK</sequence>
<dbReference type="SMART" id="SM00137">
    <property type="entry name" value="MAM"/>
    <property type="match status" value="4"/>
</dbReference>
<dbReference type="KEGG" id="clec:106666663"/>
<dbReference type="CDD" id="cd06263">
    <property type="entry name" value="MAM"/>
    <property type="match status" value="4"/>
</dbReference>
<feature type="compositionally biased region" description="Polar residues" evidence="1">
    <location>
        <begin position="809"/>
        <end position="824"/>
    </location>
</feature>
<dbReference type="PROSITE" id="PS50060">
    <property type="entry name" value="MAM_2"/>
    <property type="match status" value="4"/>
</dbReference>
<feature type="region of interest" description="Disordered" evidence="1">
    <location>
        <begin position="804"/>
        <end position="824"/>
    </location>
</feature>
<dbReference type="AlphaFoldDB" id="A0A8I6THJ2"/>
<dbReference type="RefSeq" id="XP_014249496.2">
    <property type="nucleotide sequence ID" value="XM_014394010.2"/>
</dbReference>
<dbReference type="Pfam" id="PF00629">
    <property type="entry name" value="MAM"/>
    <property type="match status" value="4"/>
</dbReference>
<dbReference type="SUPFAM" id="SSF49899">
    <property type="entry name" value="Concanavalin A-like lectins/glucanases"/>
    <property type="match status" value="4"/>
</dbReference>
<dbReference type="EnsemblMetazoa" id="XM_014394010.2">
    <property type="protein sequence ID" value="XP_014249496.2"/>
    <property type="gene ID" value="LOC106666663"/>
</dbReference>
<proteinExistence type="predicted"/>
<dbReference type="InterPro" id="IPR013320">
    <property type="entry name" value="ConA-like_dom_sf"/>
</dbReference>
<dbReference type="InterPro" id="IPR000998">
    <property type="entry name" value="MAM_dom"/>
</dbReference>
<dbReference type="GeneID" id="106666663"/>
<accession>A0A8I6THJ2</accession>
<evidence type="ECO:0000313" key="4">
    <source>
        <dbReference type="Proteomes" id="UP000494040"/>
    </source>
</evidence>
<evidence type="ECO:0000313" key="3">
    <source>
        <dbReference type="EnsemblMetazoa" id="XP_014249496.2"/>
    </source>
</evidence>
<dbReference type="OrthoDB" id="409956at2759"/>
<feature type="domain" description="MAM" evidence="2">
    <location>
        <begin position="452"/>
        <end position="624"/>
    </location>
</feature>
<dbReference type="Gene3D" id="2.60.120.200">
    <property type="match status" value="4"/>
</dbReference>
<dbReference type="OMA" id="TFWFAAF"/>
<dbReference type="GO" id="GO:0016020">
    <property type="term" value="C:membrane"/>
    <property type="evidence" value="ECO:0007669"/>
    <property type="project" value="InterPro"/>
</dbReference>
<dbReference type="InterPro" id="IPR051560">
    <property type="entry name" value="MAM_domain-containing"/>
</dbReference>
<protein>
    <recommendedName>
        <fullName evidence="2">MAM domain-containing protein</fullName>
    </recommendedName>
</protein>
<organism evidence="3 4">
    <name type="scientific">Cimex lectularius</name>
    <name type="common">Bed bug</name>
    <name type="synonym">Acanthia lectularia</name>
    <dbReference type="NCBI Taxonomy" id="79782"/>
    <lineage>
        <taxon>Eukaryota</taxon>
        <taxon>Metazoa</taxon>
        <taxon>Ecdysozoa</taxon>
        <taxon>Arthropoda</taxon>
        <taxon>Hexapoda</taxon>
        <taxon>Insecta</taxon>
        <taxon>Pterygota</taxon>
        <taxon>Neoptera</taxon>
        <taxon>Paraneoptera</taxon>
        <taxon>Hemiptera</taxon>
        <taxon>Heteroptera</taxon>
        <taxon>Panheteroptera</taxon>
        <taxon>Cimicomorpha</taxon>
        <taxon>Cimicidae</taxon>
        <taxon>Cimex</taxon>
    </lineage>
</organism>
<evidence type="ECO:0000256" key="1">
    <source>
        <dbReference type="SAM" id="MobiDB-lite"/>
    </source>
</evidence>
<name>A0A8I6THJ2_CIMLE</name>